<dbReference type="AlphaFoldDB" id="A0A060HBT5"/>
<reference evidence="1 2" key="1">
    <citation type="journal article" date="2014" name="Int. J. Syst. Evol. Microbiol.">
        <title>Nitrososphaera viennensis gen. nov., sp. nov., an aerobic and mesophilic, ammonia-oxidizing archaeon from soil and a member of the archaeal phylum Thaumarchaeota.</title>
        <authorList>
            <person name="Stieglmeier M."/>
            <person name="Klingl A."/>
            <person name="Alves R.J."/>
            <person name="Rittmann S.K."/>
            <person name="Melcher M."/>
            <person name="Leisch N."/>
            <person name="Schleper C."/>
        </authorList>
    </citation>
    <scope>NUCLEOTIDE SEQUENCE [LARGE SCALE GENOMIC DNA]</scope>
    <source>
        <strain evidence="1">EN76</strain>
    </source>
</reference>
<accession>A0A060HBT5</accession>
<proteinExistence type="predicted"/>
<evidence type="ECO:0000313" key="1">
    <source>
        <dbReference type="EMBL" id="AIC14239.1"/>
    </source>
</evidence>
<dbReference type="HOGENOM" id="CLU_2550392_0_0_2"/>
<dbReference type="KEGG" id="nvn:NVIE_000560"/>
<name>A0A060HBT5_9ARCH</name>
<gene>
    <name evidence="1" type="ORF">NVIE_000560</name>
</gene>
<protein>
    <submittedName>
        <fullName evidence="1">Uncharacterized protein</fullName>
    </submittedName>
</protein>
<keyword evidence="2" id="KW-1185">Reference proteome</keyword>
<organism evidence="1 2">
    <name type="scientific">Nitrososphaera viennensis EN76</name>
    <dbReference type="NCBI Taxonomy" id="926571"/>
    <lineage>
        <taxon>Archaea</taxon>
        <taxon>Nitrososphaerota</taxon>
        <taxon>Nitrososphaeria</taxon>
        <taxon>Nitrososphaerales</taxon>
        <taxon>Nitrososphaeraceae</taxon>
        <taxon>Nitrososphaera</taxon>
    </lineage>
</organism>
<dbReference type="STRING" id="926571.NVIE_000560"/>
<sequence>MRHIFKVTKSAEGGGASLELYDGSNLALLESESFSDLYTLNFHLQTLATKYKTAGGLVIVHDKAKNSVELSLAKDENSLFVS</sequence>
<dbReference type="Proteomes" id="UP000027093">
    <property type="component" value="Chromosome"/>
</dbReference>
<evidence type="ECO:0000313" key="2">
    <source>
        <dbReference type="Proteomes" id="UP000027093"/>
    </source>
</evidence>
<dbReference type="EMBL" id="CP007536">
    <property type="protein sequence ID" value="AIC14239.1"/>
    <property type="molecule type" value="Genomic_DNA"/>
</dbReference>